<gene>
    <name evidence="2" type="ORF">EGI31_10845</name>
</gene>
<comment type="caution">
    <text evidence="2">The sequence shown here is derived from an EMBL/GenBank/DDBJ whole genome shotgun (WGS) entry which is preliminary data.</text>
</comment>
<evidence type="ECO:0000256" key="1">
    <source>
        <dbReference type="SAM" id="Phobius"/>
    </source>
</evidence>
<dbReference type="AlphaFoldDB" id="A0AAE3H203"/>
<dbReference type="RefSeq" id="WP_255037234.1">
    <property type="nucleotide sequence ID" value="NZ_RJUF01000029.1"/>
</dbReference>
<feature type="transmembrane region" description="Helical" evidence="1">
    <location>
        <begin position="88"/>
        <end position="108"/>
    </location>
</feature>
<keyword evidence="1" id="KW-0812">Transmembrane</keyword>
<reference evidence="2 3" key="1">
    <citation type="submission" date="2018-11" db="EMBL/GenBank/DDBJ databases">
        <title>Novel bacteria species description.</title>
        <authorList>
            <person name="Han J.-H."/>
        </authorList>
    </citation>
    <scope>NUCLEOTIDE SEQUENCE [LARGE SCALE GENOMIC DNA]</scope>
    <source>
        <strain evidence="2 3">KCTC23259</strain>
    </source>
</reference>
<dbReference type="InterPro" id="IPR010380">
    <property type="entry name" value="DUF975"/>
</dbReference>
<feature type="transmembrane region" description="Helical" evidence="1">
    <location>
        <begin position="45"/>
        <end position="67"/>
    </location>
</feature>
<protein>
    <submittedName>
        <fullName evidence="2">DUF975 family protein</fullName>
    </submittedName>
</protein>
<keyword evidence="1" id="KW-0472">Membrane</keyword>
<organism evidence="2 3">
    <name type="scientific">Lacihabitans soyangensis</name>
    <dbReference type="NCBI Taxonomy" id="869394"/>
    <lineage>
        <taxon>Bacteria</taxon>
        <taxon>Pseudomonadati</taxon>
        <taxon>Bacteroidota</taxon>
        <taxon>Cytophagia</taxon>
        <taxon>Cytophagales</taxon>
        <taxon>Leadbetterellaceae</taxon>
        <taxon>Lacihabitans</taxon>
    </lineage>
</organism>
<keyword evidence="3" id="KW-1185">Reference proteome</keyword>
<dbReference type="EMBL" id="RJUF01000029">
    <property type="protein sequence ID" value="MCP9763453.1"/>
    <property type="molecule type" value="Genomic_DNA"/>
</dbReference>
<accession>A0AAE3H203</accession>
<sequence>MKNSILMKSARTALIGKWDVAVFAFIIYLVSIYVIEAVFEKLGMSGLGSLLFEGVFSVGFAFFYLSVARNEPLSVDLMFKGFSRFGTALLASLLAMVFVILWSFLLIIPGIVALLSYAMIYFIIVDNPNISAYEVLKLSKRMMYGHKWKYFRLILRFTGWFILSLLTVGIGFLFLVPYFQTANAEFYEDVKSKYDQKI</sequence>
<dbReference type="PANTHER" id="PTHR40076:SF1">
    <property type="entry name" value="MEMBRANE PROTEIN"/>
    <property type="match status" value="1"/>
</dbReference>
<evidence type="ECO:0000313" key="2">
    <source>
        <dbReference type="EMBL" id="MCP9763453.1"/>
    </source>
</evidence>
<name>A0AAE3H203_9BACT</name>
<evidence type="ECO:0000313" key="3">
    <source>
        <dbReference type="Proteomes" id="UP001204144"/>
    </source>
</evidence>
<dbReference type="Proteomes" id="UP001204144">
    <property type="component" value="Unassembled WGS sequence"/>
</dbReference>
<dbReference type="PANTHER" id="PTHR40076">
    <property type="entry name" value="MEMBRANE PROTEIN-RELATED"/>
    <property type="match status" value="1"/>
</dbReference>
<feature type="transmembrane region" description="Helical" evidence="1">
    <location>
        <begin position="20"/>
        <end position="39"/>
    </location>
</feature>
<dbReference type="Pfam" id="PF06161">
    <property type="entry name" value="DUF975"/>
    <property type="match status" value="1"/>
</dbReference>
<feature type="transmembrane region" description="Helical" evidence="1">
    <location>
        <begin position="157"/>
        <end position="179"/>
    </location>
</feature>
<feature type="transmembrane region" description="Helical" evidence="1">
    <location>
        <begin position="114"/>
        <end position="136"/>
    </location>
</feature>
<proteinExistence type="predicted"/>
<keyword evidence="1" id="KW-1133">Transmembrane helix</keyword>